<dbReference type="AlphaFoldDB" id="A0AA35SNX9"/>
<dbReference type="EMBL" id="CASHTH010002611">
    <property type="protein sequence ID" value="CAI8032587.1"/>
    <property type="molecule type" value="Genomic_DNA"/>
</dbReference>
<keyword evidence="4" id="KW-1185">Reference proteome</keyword>
<accession>A0AA35SNX9</accession>
<name>A0AA35SNX9_GEOBA</name>
<feature type="non-terminal residue" evidence="3">
    <location>
        <position position="77"/>
    </location>
</feature>
<organism evidence="3 4">
    <name type="scientific">Geodia barretti</name>
    <name type="common">Barrett's horny sponge</name>
    <dbReference type="NCBI Taxonomy" id="519541"/>
    <lineage>
        <taxon>Eukaryota</taxon>
        <taxon>Metazoa</taxon>
        <taxon>Porifera</taxon>
        <taxon>Demospongiae</taxon>
        <taxon>Heteroscleromorpha</taxon>
        <taxon>Tetractinellida</taxon>
        <taxon>Astrophorina</taxon>
        <taxon>Geodiidae</taxon>
        <taxon>Geodia</taxon>
    </lineage>
</organism>
<keyword evidence="2" id="KW-0472">Membrane</keyword>
<proteinExistence type="predicted"/>
<protein>
    <submittedName>
        <fullName evidence="3">Uncharacterized protein</fullName>
    </submittedName>
</protein>
<evidence type="ECO:0000256" key="2">
    <source>
        <dbReference type="SAM" id="Phobius"/>
    </source>
</evidence>
<sequence>MATSARVGEGITLIKPCSDDINKLTESAPGIQDDSNRHGGRRTDRRRRKWRLRGIGSSSLLLILTWGFIISCSINFT</sequence>
<dbReference type="Proteomes" id="UP001174909">
    <property type="component" value="Unassembled WGS sequence"/>
</dbReference>
<reference evidence="3" key="1">
    <citation type="submission" date="2023-03" db="EMBL/GenBank/DDBJ databases">
        <authorList>
            <person name="Steffen K."/>
            <person name="Cardenas P."/>
        </authorList>
    </citation>
    <scope>NUCLEOTIDE SEQUENCE</scope>
</reference>
<feature type="region of interest" description="Disordered" evidence="1">
    <location>
        <begin position="25"/>
        <end position="46"/>
    </location>
</feature>
<evidence type="ECO:0000313" key="4">
    <source>
        <dbReference type="Proteomes" id="UP001174909"/>
    </source>
</evidence>
<feature type="transmembrane region" description="Helical" evidence="2">
    <location>
        <begin position="55"/>
        <end position="76"/>
    </location>
</feature>
<evidence type="ECO:0000313" key="3">
    <source>
        <dbReference type="EMBL" id="CAI8032587.1"/>
    </source>
</evidence>
<keyword evidence="2" id="KW-0812">Transmembrane</keyword>
<evidence type="ECO:0000256" key="1">
    <source>
        <dbReference type="SAM" id="MobiDB-lite"/>
    </source>
</evidence>
<keyword evidence="2" id="KW-1133">Transmembrane helix</keyword>
<comment type="caution">
    <text evidence="3">The sequence shown here is derived from an EMBL/GenBank/DDBJ whole genome shotgun (WGS) entry which is preliminary data.</text>
</comment>
<gene>
    <name evidence="3" type="ORF">GBAR_LOCUS18420</name>
</gene>